<dbReference type="AlphaFoldDB" id="A0A5J6MXB0"/>
<reference evidence="1 2" key="1">
    <citation type="submission" date="2019-08" db="EMBL/GenBank/DDBJ databases">
        <title>Hyperibacter terrae gen. nov., sp. nov. and Hyperibacter viscosus sp. nov., two new members in the family Rhodospirillaceae isolated from the rhizosphere of Hypericum perforatum.</title>
        <authorList>
            <person name="Noviana Z."/>
        </authorList>
    </citation>
    <scope>NUCLEOTIDE SEQUENCE [LARGE SCALE GENOMIC DNA]</scope>
    <source>
        <strain evidence="1 2">R5959</strain>
    </source>
</reference>
<dbReference type="Proteomes" id="UP000325797">
    <property type="component" value="Chromosome"/>
</dbReference>
<evidence type="ECO:0008006" key="3">
    <source>
        <dbReference type="Google" id="ProtNLM"/>
    </source>
</evidence>
<gene>
    <name evidence="1" type="ORF">FRZ61_12600</name>
</gene>
<keyword evidence="2" id="KW-1185">Reference proteome</keyword>
<dbReference type="EMBL" id="CP042582">
    <property type="protein sequence ID" value="QEX21335.1"/>
    <property type="molecule type" value="Genomic_DNA"/>
</dbReference>
<protein>
    <recommendedName>
        <fullName evidence="3">RHS repeat protein</fullName>
    </recommendedName>
</protein>
<accession>A0A5J6MXB0</accession>
<dbReference type="InterPro" id="IPR006530">
    <property type="entry name" value="YD"/>
</dbReference>
<organism evidence="1 2">
    <name type="scientific">Hypericibacter adhaerens</name>
    <dbReference type="NCBI Taxonomy" id="2602016"/>
    <lineage>
        <taxon>Bacteria</taxon>
        <taxon>Pseudomonadati</taxon>
        <taxon>Pseudomonadota</taxon>
        <taxon>Alphaproteobacteria</taxon>
        <taxon>Rhodospirillales</taxon>
        <taxon>Dongiaceae</taxon>
        <taxon>Hypericibacter</taxon>
    </lineage>
</organism>
<sequence>MIAGSGKTRMLLALAIAGTFLLLPGNLRASTSYTYDELGRLTTAVYDNGLCVAYAYDATGNRTSQSNASASSAPTWGSGVWGCFLWTAP</sequence>
<dbReference type="Gene3D" id="2.180.10.10">
    <property type="entry name" value="RHS repeat-associated core"/>
    <property type="match status" value="1"/>
</dbReference>
<dbReference type="NCBIfam" id="TIGR01643">
    <property type="entry name" value="YD_repeat_2x"/>
    <property type="match status" value="1"/>
</dbReference>
<evidence type="ECO:0000313" key="2">
    <source>
        <dbReference type="Proteomes" id="UP000325797"/>
    </source>
</evidence>
<proteinExistence type="predicted"/>
<name>A0A5J6MXB0_9PROT</name>
<dbReference type="KEGG" id="hadh:FRZ61_12600"/>
<evidence type="ECO:0000313" key="1">
    <source>
        <dbReference type="EMBL" id="QEX21335.1"/>
    </source>
</evidence>